<accession>A0ABU0EFD3</accession>
<evidence type="ECO:0000313" key="3">
    <source>
        <dbReference type="Proteomes" id="UP001239626"/>
    </source>
</evidence>
<feature type="region of interest" description="Disordered" evidence="1">
    <location>
        <begin position="19"/>
        <end position="42"/>
    </location>
</feature>
<proteinExistence type="predicted"/>
<dbReference type="RefSeq" id="WP_307492376.1">
    <property type="nucleotide sequence ID" value="NZ_JAUSVB010000003.1"/>
</dbReference>
<keyword evidence="3" id="KW-1185">Reference proteome</keyword>
<dbReference type="Proteomes" id="UP001239626">
    <property type="component" value="Unassembled WGS sequence"/>
</dbReference>
<dbReference type="EMBL" id="JAUSVB010000003">
    <property type="protein sequence ID" value="MDQ0373978.1"/>
    <property type="molecule type" value="Genomic_DNA"/>
</dbReference>
<gene>
    <name evidence="2" type="ORF">J2X26_002299</name>
</gene>
<evidence type="ECO:0000256" key="1">
    <source>
        <dbReference type="SAM" id="MobiDB-lite"/>
    </source>
</evidence>
<evidence type="ECO:0000313" key="2">
    <source>
        <dbReference type="EMBL" id="MDQ0373978.1"/>
    </source>
</evidence>
<reference evidence="2 3" key="1">
    <citation type="submission" date="2023-07" db="EMBL/GenBank/DDBJ databases">
        <title>Sorghum-associated microbial communities from plants grown in Nebraska, USA.</title>
        <authorList>
            <person name="Schachtman D."/>
        </authorList>
    </citation>
    <scope>NUCLEOTIDE SEQUENCE [LARGE SCALE GENOMIC DNA]</scope>
    <source>
        <strain evidence="2 3">BE332</strain>
    </source>
</reference>
<name>A0ABU0EFD3_9CELL</name>
<comment type="caution">
    <text evidence="2">The sequence shown here is derived from an EMBL/GenBank/DDBJ whole genome shotgun (WGS) entry which is preliminary data.</text>
</comment>
<organism evidence="2 3">
    <name type="scientific">Cellulomonas humilata</name>
    <dbReference type="NCBI Taxonomy" id="144055"/>
    <lineage>
        <taxon>Bacteria</taxon>
        <taxon>Bacillati</taxon>
        <taxon>Actinomycetota</taxon>
        <taxon>Actinomycetes</taxon>
        <taxon>Micrococcales</taxon>
        <taxon>Cellulomonadaceae</taxon>
        <taxon>Cellulomonas</taxon>
    </lineage>
</organism>
<protein>
    <submittedName>
        <fullName evidence="2">Uncharacterized protein</fullName>
    </submittedName>
</protein>
<sequence length="66" mass="7359">MIEALAFIGARATWNLQHSAMPDAPVLPEQARRRRRSSSLRPHVAATLRRAAEKLDPVGGPRAIYR</sequence>